<evidence type="ECO:0008006" key="3">
    <source>
        <dbReference type="Google" id="ProtNLM"/>
    </source>
</evidence>
<reference evidence="2" key="1">
    <citation type="submission" date="2017-06" db="EMBL/GenBank/DDBJ databases">
        <title>Genome analysis of Fimbriiglobus ruber SP5, the first member of the order Planctomycetales with confirmed chitinolytic capability.</title>
        <authorList>
            <person name="Ravin N.V."/>
            <person name="Rakitin A.L."/>
            <person name="Ivanova A.A."/>
            <person name="Beletsky A.V."/>
            <person name="Kulichevskaya I.S."/>
            <person name="Mardanov A.V."/>
            <person name="Dedysh S.N."/>
        </authorList>
    </citation>
    <scope>NUCLEOTIDE SEQUENCE [LARGE SCALE GENOMIC DNA]</scope>
    <source>
        <strain evidence="2">SP5</strain>
    </source>
</reference>
<dbReference type="Proteomes" id="UP000214646">
    <property type="component" value="Unassembled WGS sequence"/>
</dbReference>
<dbReference type="OrthoDB" id="284106at2"/>
<evidence type="ECO:0000313" key="1">
    <source>
        <dbReference type="EMBL" id="OWK34715.1"/>
    </source>
</evidence>
<gene>
    <name evidence="1" type="ORF">FRUB_09557</name>
</gene>
<dbReference type="AlphaFoldDB" id="A0A225DE86"/>
<protein>
    <recommendedName>
        <fullName evidence="3">Tetratricopeptide repeat protein</fullName>
    </recommendedName>
</protein>
<dbReference type="RefSeq" id="WP_088259973.1">
    <property type="nucleotide sequence ID" value="NZ_NIDE01000019.1"/>
</dbReference>
<name>A0A225DE86_9BACT</name>
<dbReference type="EMBL" id="NIDE01000019">
    <property type="protein sequence ID" value="OWK34715.1"/>
    <property type="molecule type" value="Genomic_DNA"/>
</dbReference>
<sequence length="266" mass="28121">MTTPQNFISPSAQPSLNDLMNRYLANKSATSGMDLSSDGTEVEPHEVAGGFRASAKTTWDEATAVFKVFGVEPEKLAAPPEWSSFVAMETAAVAVPFAAGVFPQRLRHVPALIGAADLTSFRPSAGAEQVSGFSSLRGWVRKTLRGRSATGLIVASGIAAALGDWTDAEAALTAAEPLCTGAWRGVWENQRAALLWLRGRSEEAGRVWAEHDSPSATAFNRGLTALFSAQTTGAADQFQTATADLPDSSGWCHLAKLYQSLAHARG</sequence>
<proteinExistence type="predicted"/>
<evidence type="ECO:0000313" key="2">
    <source>
        <dbReference type="Proteomes" id="UP000214646"/>
    </source>
</evidence>
<keyword evidence="2" id="KW-1185">Reference proteome</keyword>
<organism evidence="1 2">
    <name type="scientific">Fimbriiglobus ruber</name>
    <dbReference type="NCBI Taxonomy" id="1908690"/>
    <lineage>
        <taxon>Bacteria</taxon>
        <taxon>Pseudomonadati</taxon>
        <taxon>Planctomycetota</taxon>
        <taxon>Planctomycetia</taxon>
        <taxon>Gemmatales</taxon>
        <taxon>Gemmataceae</taxon>
        <taxon>Fimbriiglobus</taxon>
    </lineage>
</organism>
<accession>A0A225DE86</accession>
<comment type="caution">
    <text evidence="1">The sequence shown here is derived from an EMBL/GenBank/DDBJ whole genome shotgun (WGS) entry which is preliminary data.</text>
</comment>